<sequence>MSRYSWVENISQAQADGTALASSTVLTSLLPSGSRITLPAGFFDVPGRALRVVATGRISTLASTPGALSMQFRLGSVAVFSSGSMTLNTTAQTNATWMLDLVLVCRSTGTGTSATLMGVGKWASRAVVGSGASGSTGVGTLLLPDTAPVVGTGFDSTASQIIDLLAQWGTSNASNSIQLHTFSLEAMN</sequence>
<accession>A0A6J7WAZ5</accession>
<reference evidence="1" key="1">
    <citation type="submission" date="2020-05" db="EMBL/GenBank/DDBJ databases">
        <authorList>
            <person name="Chiriac C."/>
            <person name="Salcher M."/>
            <person name="Ghai R."/>
            <person name="Kavagutti S V."/>
        </authorList>
    </citation>
    <scope>NUCLEOTIDE SEQUENCE</scope>
</reference>
<protein>
    <submittedName>
        <fullName evidence="1">Uncharacterized protein</fullName>
    </submittedName>
</protein>
<gene>
    <name evidence="1" type="ORF">UFOVP168_5</name>
</gene>
<dbReference type="EMBL" id="LR798220">
    <property type="protein sequence ID" value="CAB5194498.1"/>
    <property type="molecule type" value="Genomic_DNA"/>
</dbReference>
<proteinExistence type="predicted"/>
<evidence type="ECO:0000313" key="1">
    <source>
        <dbReference type="EMBL" id="CAB5194498.1"/>
    </source>
</evidence>
<name>A0A6J7WAZ5_9CAUD</name>
<organism evidence="1">
    <name type="scientific">uncultured Caudovirales phage</name>
    <dbReference type="NCBI Taxonomy" id="2100421"/>
    <lineage>
        <taxon>Viruses</taxon>
        <taxon>Duplodnaviria</taxon>
        <taxon>Heunggongvirae</taxon>
        <taxon>Uroviricota</taxon>
        <taxon>Caudoviricetes</taxon>
        <taxon>Peduoviridae</taxon>
        <taxon>Maltschvirus</taxon>
        <taxon>Maltschvirus maltsch</taxon>
    </lineage>
</organism>